<feature type="chain" id="PRO_5026124420" description="Secreted protein" evidence="1">
    <location>
        <begin position="26"/>
        <end position="135"/>
    </location>
</feature>
<dbReference type="RefSeq" id="WP_232053092.1">
    <property type="nucleotide sequence ID" value="NZ_CP168248.1"/>
</dbReference>
<name>A0A6I8MHB8_9CORY</name>
<protein>
    <recommendedName>
        <fullName evidence="4">Secreted protein</fullName>
    </recommendedName>
</protein>
<evidence type="ECO:0000256" key="1">
    <source>
        <dbReference type="SAM" id="SignalP"/>
    </source>
</evidence>
<proteinExistence type="predicted"/>
<dbReference type="KEGG" id="crf:FRC0190_00919"/>
<dbReference type="AlphaFoldDB" id="A0A6I8MHB8"/>
<gene>
    <name evidence="2" type="ORF">FRC0190_00919</name>
</gene>
<dbReference type="Proteomes" id="UP000423525">
    <property type="component" value="Chromosome"/>
</dbReference>
<evidence type="ECO:0000313" key="2">
    <source>
        <dbReference type="EMBL" id="VZH84929.1"/>
    </source>
</evidence>
<evidence type="ECO:0008006" key="4">
    <source>
        <dbReference type="Google" id="ProtNLM"/>
    </source>
</evidence>
<evidence type="ECO:0000313" key="3">
    <source>
        <dbReference type="Proteomes" id="UP000423525"/>
    </source>
</evidence>
<dbReference type="EMBL" id="LR738855">
    <property type="protein sequence ID" value="VZH84929.1"/>
    <property type="molecule type" value="Genomic_DNA"/>
</dbReference>
<accession>A0A6I8MHB8</accession>
<organism evidence="2 3">
    <name type="scientific">Corynebacterium rouxii</name>
    <dbReference type="NCBI Taxonomy" id="2719119"/>
    <lineage>
        <taxon>Bacteria</taxon>
        <taxon>Bacillati</taxon>
        <taxon>Actinomycetota</taxon>
        <taxon>Actinomycetes</taxon>
        <taxon>Mycobacteriales</taxon>
        <taxon>Corynebacteriaceae</taxon>
        <taxon>Corynebacterium</taxon>
    </lineage>
</organism>
<reference evidence="2 3" key="1">
    <citation type="submission" date="2019-11" db="EMBL/GenBank/DDBJ databases">
        <authorList>
            <person name="Brisse S."/>
        </authorList>
    </citation>
    <scope>NUCLEOTIDE SEQUENCE [LARGE SCALE GENOMIC DNA]</scope>
    <source>
        <strain evidence="2">FRC0190</strain>
    </source>
</reference>
<sequence length="135" mass="15247">MKATNYLVAALLASTTLISPISAHAEGFFETRLDGVRTGFITRSWNDRNYDGYNTEITAANCLNNPHGSPGRVEFTLKKKIPVLPDHDLGTRTLNGCYREWDRGNWGRVSAGDYYAVVGTFDWNRLTINWLKVVY</sequence>
<feature type="signal peptide" evidence="1">
    <location>
        <begin position="1"/>
        <end position="25"/>
    </location>
</feature>
<keyword evidence="1" id="KW-0732">Signal</keyword>